<dbReference type="EMBL" id="KL660864">
    <property type="protein sequence ID" value="KFA61235.1"/>
    <property type="molecule type" value="Genomic_DNA"/>
</dbReference>
<dbReference type="SUPFAM" id="SSF56300">
    <property type="entry name" value="Metallo-dependent phosphatases"/>
    <property type="match status" value="1"/>
</dbReference>
<dbReference type="OMA" id="SCANWEA"/>
<evidence type="ECO:0000313" key="4">
    <source>
        <dbReference type="Proteomes" id="UP000028524"/>
    </source>
</evidence>
<evidence type="ECO:0008006" key="5">
    <source>
        <dbReference type="Google" id="ProtNLM"/>
    </source>
</evidence>
<dbReference type="STRING" id="1283841.A0A084QBA0"/>
<dbReference type="Gene3D" id="2.60.40.380">
    <property type="entry name" value="Purple acid phosphatase-like, N-terminal"/>
    <property type="match status" value="1"/>
</dbReference>
<evidence type="ECO:0000259" key="2">
    <source>
        <dbReference type="Pfam" id="PF16655"/>
    </source>
</evidence>
<dbReference type="Gene3D" id="3.60.21.70">
    <property type="entry name" value="PhoD-like phosphatase"/>
    <property type="match status" value="1"/>
</dbReference>
<sequence>MKTIIIPVAAWAVGSLAGYNGNLNYRSPSFNHDGLGIDLPKVTGRMLQRRDVEYETENLTFTHGVASGDPYANSVILWTRIAPSLESDASNVTVEGTVAYFSHETDKYIEASTSPICVDWVVNKAPDLVGCRPAARGRAYTTSDIDYTVKIEAGGLQAFTTYYYQFNVCGTDIKSPIGRTKTAPNEDDDVSSLNLAVFSCANYPLGYFNVYGNAARKDNVDYFVHVGDYIYEDKVGELGEFERAMIPPREIITLHDYRTRIGQYRTDPDLLLAHQNFPWITVWDDHEIANNNWRDGGSTVNNTEHSFIAQGGVSFDQRKMNAVRAYFEWMPLRQVDFDDNLRIWRNFRLGNLLDLTMLDTRSYDRSITRVGWNDDYVLTISNDAGRSIMGSHQENWFFRQLSESQERGATWRVIGNQMIFSRMNMTAEGGREVDVDAWDGYLSSKNRTLQHIYDNKIINVIMLAGDSHQNWVSDLVWLDEHEYDPVTGQGSVGVEFAVTAVTSDGMEGNIAETDELSRGLLSDNVELQWQEGYYRGYLELHVSHEKIDAQFFGSPSVATRNTYEVPLANFTVYPNENRLARPLAGGKVETGAITSGEVQHTNLTLDTASNEWLYIGFEHMFLPQPEE</sequence>
<dbReference type="InterPro" id="IPR032093">
    <property type="entry name" value="PhoD_N"/>
</dbReference>
<dbReference type="CDD" id="cd07389">
    <property type="entry name" value="MPP_PhoD"/>
    <property type="match status" value="1"/>
</dbReference>
<name>A0A084QBA0_STAC4</name>
<accession>A0A084QBA0</accession>
<organism evidence="3 4">
    <name type="scientific">Stachybotrys chlorohalonatus (strain IBT 40285)</name>
    <dbReference type="NCBI Taxonomy" id="1283841"/>
    <lineage>
        <taxon>Eukaryota</taxon>
        <taxon>Fungi</taxon>
        <taxon>Dikarya</taxon>
        <taxon>Ascomycota</taxon>
        <taxon>Pezizomycotina</taxon>
        <taxon>Sordariomycetes</taxon>
        <taxon>Hypocreomycetidae</taxon>
        <taxon>Hypocreales</taxon>
        <taxon>Stachybotryaceae</taxon>
        <taxon>Stachybotrys</taxon>
    </lineage>
</organism>
<feature type="domain" description="Phospholipase D N-terminal" evidence="2">
    <location>
        <begin position="63"/>
        <end position="182"/>
    </location>
</feature>
<dbReference type="HOGENOM" id="CLU_015982_0_0_1"/>
<dbReference type="Pfam" id="PF16655">
    <property type="entry name" value="PhoD_N"/>
    <property type="match status" value="1"/>
</dbReference>
<protein>
    <recommendedName>
        <fullName evidence="5">PhoD-like phosphatase metallophosphatase domain-containing protein</fullName>
    </recommendedName>
</protein>
<evidence type="ECO:0000259" key="1">
    <source>
        <dbReference type="Pfam" id="PF09423"/>
    </source>
</evidence>
<feature type="domain" description="PhoD-like phosphatase metallophosphatase" evidence="1">
    <location>
        <begin position="195"/>
        <end position="551"/>
    </location>
</feature>
<dbReference type="PANTHER" id="PTHR43606:SF8">
    <property type="entry name" value="ALKALINE PHOSPHATASE"/>
    <property type="match status" value="1"/>
</dbReference>
<gene>
    <name evidence="3" type="ORF">S40285_08869</name>
</gene>
<dbReference type="InterPro" id="IPR038607">
    <property type="entry name" value="PhoD-like_sf"/>
</dbReference>
<dbReference type="PANTHER" id="PTHR43606">
    <property type="entry name" value="PHOSPHATASE, PUTATIVE (AFU_ORTHOLOGUE AFUA_6G08710)-RELATED"/>
    <property type="match status" value="1"/>
</dbReference>
<evidence type="ECO:0000313" key="3">
    <source>
        <dbReference type="EMBL" id="KFA61235.1"/>
    </source>
</evidence>
<dbReference type="AlphaFoldDB" id="A0A084QBA0"/>
<dbReference type="OrthoDB" id="9992270at2759"/>
<reference evidence="3 4" key="1">
    <citation type="journal article" date="2014" name="BMC Genomics">
        <title>Comparative genome sequencing reveals chemotype-specific gene clusters in the toxigenic black mold Stachybotrys.</title>
        <authorList>
            <person name="Semeiks J."/>
            <person name="Borek D."/>
            <person name="Otwinowski Z."/>
            <person name="Grishin N.V."/>
        </authorList>
    </citation>
    <scope>NUCLEOTIDE SEQUENCE [LARGE SCALE GENOMIC DNA]</scope>
    <source>
        <strain evidence="3 4">IBT 40285</strain>
    </source>
</reference>
<proteinExistence type="predicted"/>
<dbReference type="InParanoid" id="A0A084QBA0"/>
<keyword evidence="4" id="KW-1185">Reference proteome</keyword>
<dbReference type="InterPro" id="IPR029052">
    <property type="entry name" value="Metallo-depent_PP-like"/>
</dbReference>
<dbReference type="Proteomes" id="UP000028524">
    <property type="component" value="Unassembled WGS sequence"/>
</dbReference>
<dbReference type="InterPro" id="IPR018946">
    <property type="entry name" value="PhoD-like_MPP"/>
</dbReference>
<dbReference type="Pfam" id="PF09423">
    <property type="entry name" value="PhoD"/>
    <property type="match status" value="1"/>
</dbReference>
<dbReference type="InterPro" id="IPR052900">
    <property type="entry name" value="Phospholipid_Metab_Enz"/>
</dbReference>